<dbReference type="InterPro" id="IPR029063">
    <property type="entry name" value="SAM-dependent_MTases_sf"/>
</dbReference>
<sequence>MSLAYHPIANAFPLIEGAEFKDLVQDVRVNGLHEPIWLYEEAILDGRNRYRACLEAEVEPRFKTYSGDDPIGFVVSLNLKRRHLNESQRAMVAAKLANLGWGGNRRSSDHVQGANLPLELPSQTATPVTVAQAAEMLNVSERSVKTAREVQQEAAPELIRAVEAGEVAVSTAAALTELPKEEQAEVVARGEKEILAAAKKIRQRKTEKRREERIEIVVAQTVPLESIGRYPILLADPPWQYDFAETDNRAIENQYPTMALGDLMDLPVHEVATDNALLFLWTTPPKACDAFCLLQAWGFDYVSQWIWIKDKIGAGYWGRAQHELVYVCKRGEFPAPAPDVRPPSVFNSARDAHSAKPAEVHERIERMYPTVPKVELFARKTREGWAIWGNQAPAGAA</sequence>
<evidence type="ECO:0000313" key="5">
    <source>
        <dbReference type="EMBL" id="MBM3274526.1"/>
    </source>
</evidence>
<evidence type="ECO:0000256" key="3">
    <source>
        <dbReference type="ARBA" id="ARBA00022691"/>
    </source>
</evidence>
<dbReference type="InterPro" id="IPR036086">
    <property type="entry name" value="ParB/Sulfiredoxin_sf"/>
</dbReference>
<keyword evidence="3" id="KW-0949">S-adenosyl-L-methionine</keyword>
<dbReference type="EMBL" id="VGJX01000241">
    <property type="protein sequence ID" value="MBM3274526.1"/>
    <property type="molecule type" value="Genomic_DNA"/>
</dbReference>
<keyword evidence="2" id="KW-0808">Transferase</keyword>
<dbReference type="Proteomes" id="UP000703893">
    <property type="component" value="Unassembled WGS sequence"/>
</dbReference>
<comment type="caution">
    <text evidence="5">The sequence shown here is derived from an EMBL/GenBank/DDBJ whole genome shotgun (WGS) entry which is preliminary data.</text>
</comment>
<evidence type="ECO:0000313" key="6">
    <source>
        <dbReference type="Proteomes" id="UP000703893"/>
    </source>
</evidence>
<organism evidence="5 6">
    <name type="scientific">Candidatus Tanganyikabacteria bacterium</name>
    <dbReference type="NCBI Taxonomy" id="2961651"/>
    <lineage>
        <taxon>Bacteria</taxon>
        <taxon>Bacillati</taxon>
        <taxon>Candidatus Sericytochromatia</taxon>
        <taxon>Candidatus Tanganyikabacteria</taxon>
    </lineage>
</organism>
<dbReference type="PANTHER" id="PTHR12829">
    <property type="entry name" value="N6-ADENOSINE-METHYLTRANSFERASE"/>
    <property type="match status" value="1"/>
</dbReference>
<dbReference type="PANTHER" id="PTHR12829:SF7">
    <property type="entry name" value="N6-ADENOSINE-METHYLTRANSFERASE CATALYTIC SUBUNIT"/>
    <property type="match status" value="1"/>
</dbReference>
<keyword evidence="1" id="KW-0489">Methyltransferase</keyword>
<dbReference type="Gene3D" id="1.10.10.2830">
    <property type="match status" value="1"/>
</dbReference>
<reference evidence="5 6" key="1">
    <citation type="submission" date="2019-03" db="EMBL/GenBank/DDBJ databases">
        <title>Lake Tanganyika Metagenome-Assembled Genomes (MAGs).</title>
        <authorList>
            <person name="Tran P."/>
        </authorList>
    </citation>
    <scope>NUCLEOTIDE SEQUENCE [LARGE SCALE GENOMIC DNA]</scope>
    <source>
        <strain evidence="5">K_DeepCast_65m_m2_236</strain>
    </source>
</reference>
<name>A0A937X1Z3_9BACT</name>
<proteinExistence type="inferred from homology"/>
<evidence type="ECO:0000256" key="1">
    <source>
        <dbReference type="ARBA" id="ARBA00022603"/>
    </source>
</evidence>
<comment type="similarity">
    <text evidence="4">Belongs to the MT-A70-like family.</text>
</comment>
<gene>
    <name evidence="5" type="ORF">FJZ00_05205</name>
</gene>
<dbReference type="InterPro" id="IPR007757">
    <property type="entry name" value="MT-A70-like"/>
</dbReference>
<dbReference type="SUPFAM" id="SSF109709">
    <property type="entry name" value="KorB DNA-binding domain-like"/>
    <property type="match status" value="1"/>
</dbReference>
<dbReference type="AlphaFoldDB" id="A0A937X1Z3"/>
<dbReference type="GO" id="GO:0032259">
    <property type="term" value="P:methylation"/>
    <property type="evidence" value="ECO:0007669"/>
    <property type="project" value="UniProtKB-KW"/>
</dbReference>
<dbReference type="SUPFAM" id="SSF110849">
    <property type="entry name" value="ParB/Sulfiredoxin"/>
    <property type="match status" value="1"/>
</dbReference>
<dbReference type="GO" id="GO:0008168">
    <property type="term" value="F:methyltransferase activity"/>
    <property type="evidence" value="ECO:0007669"/>
    <property type="project" value="UniProtKB-KW"/>
</dbReference>
<dbReference type="SUPFAM" id="SSF53335">
    <property type="entry name" value="S-adenosyl-L-methionine-dependent methyltransferases"/>
    <property type="match status" value="1"/>
</dbReference>
<evidence type="ECO:0000256" key="2">
    <source>
        <dbReference type="ARBA" id="ARBA00022679"/>
    </source>
</evidence>
<dbReference type="PROSITE" id="PS51143">
    <property type="entry name" value="MT_A70"/>
    <property type="match status" value="1"/>
</dbReference>
<evidence type="ECO:0000256" key="4">
    <source>
        <dbReference type="PROSITE-ProRule" id="PRU00489"/>
    </source>
</evidence>
<protein>
    <submittedName>
        <fullName evidence="5">S-adenosylmethionine-binding protein</fullName>
    </submittedName>
</protein>
<accession>A0A937X1Z3</accession>
<dbReference type="Pfam" id="PF05063">
    <property type="entry name" value="MT-A70"/>
    <property type="match status" value="1"/>
</dbReference>